<evidence type="ECO:0000256" key="11">
    <source>
        <dbReference type="SAM" id="Phobius"/>
    </source>
</evidence>
<name>A0A382GCW4_9ZZZZ</name>
<evidence type="ECO:0000256" key="9">
    <source>
        <dbReference type="ARBA" id="ARBA00023049"/>
    </source>
</evidence>
<feature type="non-terminal residue" evidence="13">
    <location>
        <position position="1"/>
    </location>
</feature>
<dbReference type="InterPro" id="IPR050083">
    <property type="entry name" value="HtpX_protease"/>
</dbReference>
<evidence type="ECO:0000256" key="6">
    <source>
        <dbReference type="ARBA" id="ARBA00022801"/>
    </source>
</evidence>
<dbReference type="PANTHER" id="PTHR43221:SF3">
    <property type="entry name" value="SLL1280 PROTEIN"/>
    <property type="match status" value="1"/>
</dbReference>
<proteinExistence type="predicted"/>
<dbReference type="EMBL" id="UINC01054699">
    <property type="protein sequence ID" value="SVB72712.1"/>
    <property type="molecule type" value="Genomic_DNA"/>
</dbReference>
<organism evidence="13">
    <name type="scientific">marine metagenome</name>
    <dbReference type="NCBI Taxonomy" id="408172"/>
    <lineage>
        <taxon>unclassified sequences</taxon>
        <taxon>metagenomes</taxon>
        <taxon>ecological metagenomes</taxon>
    </lineage>
</organism>
<dbReference type="GO" id="GO:0006508">
    <property type="term" value="P:proteolysis"/>
    <property type="evidence" value="ECO:0007669"/>
    <property type="project" value="UniProtKB-KW"/>
</dbReference>
<dbReference type="GO" id="GO:0004222">
    <property type="term" value="F:metalloendopeptidase activity"/>
    <property type="evidence" value="ECO:0007669"/>
    <property type="project" value="InterPro"/>
</dbReference>
<evidence type="ECO:0000256" key="5">
    <source>
        <dbReference type="ARBA" id="ARBA00022723"/>
    </source>
</evidence>
<dbReference type="GO" id="GO:0046872">
    <property type="term" value="F:metal ion binding"/>
    <property type="evidence" value="ECO:0007669"/>
    <property type="project" value="UniProtKB-KW"/>
</dbReference>
<keyword evidence="3" id="KW-0645">Protease</keyword>
<dbReference type="PANTHER" id="PTHR43221">
    <property type="entry name" value="PROTEASE HTPX"/>
    <property type="match status" value="1"/>
</dbReference>
<dbReference type="AlphaFoldDB" id="A0A382GCW4"/>
<keyword evidence="5" id="KW-0479">Metal-binding</keyword>
<evidence type="ECO:0000259" key="12">
    <source>
        <dbReference type="Pfam" id="PF01435"/>
    </source>
</evidence>
<feature type="domain" description="Peptidase M48" evidence="12">
    <location>
        <begin position="33"/>
        <end position="225"/>
    </location>
</feature>
<evidence type="ECO:0000313" key="13">
    <source>
        <dbReference type="EMBL" id="SVB72712.1"/>
    </source>
</evidence>
<keyword evidence="9" id="KW-0482">Metalloprotease</keyword>
<feature type="transmembrane region" description="Helical" evidence="11">
    <location>
        <begin position="114"/>
        <end position="139"/>
    </location>
</feature>
<dbReference type="Gene3D" id="3.30.2010.10">
    <property type="entry name" value="Metalloproteases ('zincins'), catalytic domain"/>
    <property type="match status" value="1"/>
</dbReference>
<keyword evidence="2" id="KW-1003">Cell membrane</keyword>
<evidence type="ECO:0000256" key="10">
    <source>
        <dbReference type="ARBA" id="ARBA00023136"/>
    </source>
</evidence>
<evidence type="ECO:0000256" key="1">
    <source>
        <dbReference type="ARBA" id="ARBA00001947"/>
    </source>
</evidence>
<dbReference type="CDD" id="cd07325">
    <property type="entry name" value="M48_Ste24p_like"/>
    <property type="match status" value="1"/>
</dbReference>
<keyword evidence="8 11" id="KW-1133">Transmembrane helix</keyword>
<keyword evidence="7" id="KW-0862">Zinc</keyword>
<reference evidence="13" key="1">
    <citation type="submission" date="2018-05" db="EMBL/GenBank/DDBJ databases">
        <authorList>
            <person name="Lanie J.A."/>
            <person name="Ng W.-L."/>
            <person name="Kazmierczak K.M."/>
            <person name="Andrzejewski T.M."/>
            <person name="Davidsen T.M."/>
            <person name="Wayne K.J."/>
            <person name="Tettelin H."/>
            <person name="Glass J.I."/>
            <person name="Rusch D."/>
            <person name="Podicherti R."/>
            <person name="Tsui H.-C.T."/>
            <person name="Winkler M.E."/>
        </authorList>
    </citation>
    <scope>NUCLEOTIDE SEQUENCE</scope>
</reference>
<comment type="cofactor">
    <cofactor evidence="1">
        <name>Zn(2+)</name>
        <dbReference type="ChEBI" id="CHEBI:29105"/>
    </cofactor>
</comment>
<dbReference type="Pfam" id="PF01435">
    <property type="entry name" value="Peptidase_M48"/>
    <property type="match status" value="1"/>
</dbReference>
<evidence type="ECO:0000256" key="8">
    <source>
        <dbReference type="ARBA" id="ARBA00022989"/>
    </source>
</evidence>
<gene>
    <name evidence="13" type="ORF">METZ01_LOCUS225566</name>
</gene>
<evidence type="ECO:0000256" key="7">
    <source>
        <dbReference type="ARBA" id="ARBA00022833"/>
    </source>
</evidence>
<protein>
    <recommendedName>
        <fullName evidence="12">Peptidase M48 domain-containing protein</fullName>
    </recommendedName>
</protein>
<accession>A0A382GCW4</accession>
<sequence>VFDTVLRKLFGFVGEKPIRLAFQANAVRVSENQFGDVCRLYKGVLKTLDAPEEYPLFVSQTPMVNAGAYGIEQPFIILNSGTVRLLDEEELEYILGHEIGHILSDHVLYRTMTVFLLSLASMGFPIVGLAARAVLVALLEWSRKSELSCDRAGLLSVQDPEVVMRAMLRMAGGAEPNEMSVQEFILQAEAYKEGGDVADQVFKVINLMATTHPFYVLRVSELRSWIESGDYDRILRGEYTRRGEKDPAYEEDLTAAASAYAEEAQDFLDSVTEASKRMGSDFLGGFTK</sequence>
<dbReference type="InterPro" id="IPR001915">
    <property type="entry name" value="Peptidase_M48"/>
</dbReference>
<keyword evidence="10 11" id="KW-0472">Membrane</keyword>
<evidence type="ECO:0000256" key="2">
    <source>
        <dbReference type="ARBA" id="ARBA00022475"/>
    </source>
</evidence>
<evidence type="ECO:0000256" key="4">
    <source>
        <dbReference type="ARBA" id="ARBA00022692"/>
    </source>
</evidence>
<keyword evidence="4 11" id="KW-0812">Transmembrane</keyword>
<keyword evidence="6" id="KW-0378">Hydrolase</keyword>
<evidence type="ECO:0000256" key="3">
    <source>
        <dbReference type="ARBA" id="ARBA00022670"/>
    </source>
</evidence>